<feature type="region of interest" description="Disordered" evidence="1">
    <location>
        <begin position="1"/>
        <end position="41"/>
    </location>
</feature>
<name>A0A6T0B5K7_CHRCT</name>
<evidence type="ECO:0000313" key="3">
    <source>
        <dbReference type="EMBL" id="CAE0778881.1"/>
    </source>
</evidence>
<evidence type="ECO:0000256" key="2">
    <source>
        <dbReference type="SAM" id="Phobius"/>
    </source>
</evidence>
<reference evidence="4" key="1">
    <citation type="submission" date="2021-01" db="EMBL/GenBank/DDBJ databases">
        <authorList>
            <person name="Corre E."/>
            <person name="Pelletier E."/>
            <person name="Niang G."/>
            <person name="Scheremetjew M."/>
            <person name="Finn R."/>
            <person name="Kale V."/>
            <person name="Holt S."/>
            <person name="Cochrane G."/>
            <person name="Meng A."/>
            <person name="Brown T."/>
            <person name="Cohen L."/>
        </authorList>
    </citation>
    <scope>NUCLEOTIDE SEQUENCE</scope>
    <source>
        <strain evidence="4">CCMP645</strain>
    </source>
</reference>
<organism evidence="4">
    <name type="scientific">Chrysotila carterae</name>
    <name type="common">Marine alga</name>
    <name type="synonym">Syracosphaera carterae</name>
    <dbReference type="NCBI Taxonomy" id="13221"/>
    <lineage>
        <taxon>Eukaryota</taxon>
        <taxon>Haptista</taxon>
        <taxon>Haptophyta</taxon>
        <taxon>Prymnesiophyceae</taxon>
        <taxon>Isochrysidales</taxon>
        <taxon>Isochrysidaceae</taxon>
        <taxon>Chrysotila</taxon>
    </lineage>
</organism>
<dbReference type="EMBL" id="HBIZ01049241">
    <property type="protein sequence ID" value="CAE0778881.1"/>
    <property type="molecule type" value="Transcribed_RNA"/>
</dbReference>
<protein>
    <submittedName>
        <fullName evidence="4">Uncharacterized protein</fullName>
    </submittedName>
</protein>
<evidence type="ECO:0000256" key="1">
    <source>
        <dbReference type="SAM" id="MobiDB-lite"/>
    </source>
</evidence>
<sequence>MLEAAPLDTQASQGVTSTHGGLLSSAKNDERESSTSSEDSVAESRSQCEQVCFVCANDDGELLRNVCACTSMVHLQCQRKLVTRLPAYSNGNCAVCLRTYKNAHQNWLPRVASCMYTALAVGLPFVAVVLIVLVTAARGQVLQVVSSDMTGSTADNTHGLSAFYQGRAAWLREFTRAVVEPSSDETTVSTSSSTGSYLERGKQRTACAQNESAMFSIHLSHTNATIWCHGVNKSVSDDEWDAAAPAGDVSSDVPTPMNESNATLANITRDGVRYFGRFTRAQLYALRTREAVVSRRALTAILVILFITACLILVQIVASGPPVVLTKFGAGVSVVRKSARGHIHELQSGAHGGSRSLSEQIGDMIDARCLHMHGFMTAHDGRPAYTLYMV</sequence>
<evidence type="ECO:0000313" key="4">
    <source>
        <dbReference type="EMBL" id="CAE0778882.1"/>
    </source>
</evidence>
<feature type="transmembrane region" description="Helical" evidence="2">
    <location>
        <begin position="297"/>
        <end position="318"/>
    </location>
</feature>
<accession>A0A6T0B5K7</accession>
<proteinExistence type="predicted"/>
<feature type="compositionally biased region" description="Polar residues" evidence="1">
    <location>
        <begin position="9"/>
        <end position="19"/>
    </location>
</feature>
<keyword evidence="2" id="KW-0472">Membrane</keyword>
<dbReference type="EMBL" id="HBIZ01049242">
    <property type="protein sequence ID" value="CAE0778882.1"/>
    <property type="molecule type" value="Transcribed_RNA"/>
</dbReference>
<feature type="transmembrane region" description="Helical" evidence="2">
    <location>
        <begin position="115"/>
        <end position="137"/>
    </location>
</feature>
<gene>
    <name evidence="3" type="ORF">PCAR00345_LOCUS31520</name>
    <name evidence="4" type="ORF">PCAR00345_LOCUS31521</name>
</gene>
<keyword evidence="2" id="KW-0812">Transmembrane</keyword>
<keyword evidence="2" id="KW-1133">Transmembrane helix</keyword>
<dbReference type="AlphaFoldDB" id="A0A6T0B5K7"/>